<keyword evidence="2" id="KW-0812">Transmembrane</keyword>
<dbReference type="InterPro" id="IPR010652">
    <property type="entry name" value="DUF1232"/>
</dbReference>
<reference evidence="6 7" key="1">
    <citation type="submission" date="2019-08" db="EMBL/GenBank/DDBJ databases">
        <authorList>
            <person name="Peeters C."/>
        </authorList>
    </citation>
    <scope>NUCLEOTIDE SEQUENCE [LARGE SCALE GENOMIC DNA]</scope>
    <source>
        <strain evidence="6 7">LMG 31109</strain>
    </source>
</reference>
<evidence type="ECO:0000313" key="6">
    <source>
        <dbReference type="EMBL" id="VVE21458.1"/>
    </source>
</evidence>
<evidence type="ECO:0000256" key="3">
    <source>
        <dbReference type="ARBA" id="ARBA00022989"/>
    </source>
</evidence>
<keyword evidence="3" id="KW-1133">Transmembrane helix</keyword>
<evidence type="ECO:0000259" key="5">
    <source>
        <dbReference type="Pfam" id="PF06803"/>
    </source>
</evidence>
<sequence length="122" mass="14088">MLADISAIFMSMAHIARLVGGFIRPRSLQVKRFLRLWQIARHDFRILWHAVRDPRRPRWLLPAVALLAAYLLSPFDLIPDFVPVFGLLDDAVVIGMVLHWLIGRLPTDVREDARAHVFTQRA</sequence>
<protein>
    <submittedName>
        <fullName evidence="6">Membrane protein</fullName>
    </submittedName>
</protein>
<dbReference type="AlphaFoldDB" id="A0A5E4WA16"/>
<keyword evidence="7" id="KW-1185">Reference proteome</keyword>
<dbReference type="EMBL" id="CABPSC010000012">
    <property type="protein sequence ID" value="VVE21458.1"/>
    <property type="molecule type" value="Genomic_DNA"/>
</dbReference>
<dbReference type="Proteomes" id="UP000367825">
    <property type="component" value="Unassembled WGS sequence"/>
</dbReference>
<gene>
    <name evidence="6" type="ORF">PNO31109_03155</name>
</gene>
<organism evidence="6 7">
    <name type="scientific">Pandoraea nosoerga</name>
    <dbReference type="NCBI Taxonomy" id="2508296"/>
    <lineage>
        <taxon>Bacteria</taxon>
        <taxon>Pseudomonadati</taxon>
        <taxon>Pseudomonadota</taxon>
        <taxon>Betaproteobacteria</taxon>
        <taxon>Burkholderiales</taxon>
        <taxon>Burkholderiaceae</taxon>
        <taxon>Pandoraea</taxon>
    </lineage>
</organism>
<proteinExistence type="predicted"/>
<evidence type="ECO:0000256" key="4">
    <source>
        <dbReference type="ARBA" id="ARBA00023136"/>
    </source>
</evidence>
<feature type="domain" description="DUF1232" evidence="5">
    <location>
        <begin position="64"/>
        <end position="94"/>
    </location>
</feature>
<keyword evidence="4" id="KW-0472">Membrane</keyword>
<name>A0A5E4WA16_9BURK</name>
<accession>A0A5E4WA16</accession>
<dbReference type="GO" id="GO:0012505">
    <property type="term" value="C:endomembrane system"/>
    <property type="evidence" value="ECO:0007669"/>
    <property type="project" value="UniProtKB-SubCell"/>
</dbReference>
<dbReference type="Pfam" id="PF06803">
    <property type="entry name" value="DUF1232"/>
    <property type="match status" value="1"/>
</dbReference>
<evidence type="ECO:0000256" key="1">
    <source>
        <dbReference type="ARBA" id="ARBA00004127"/>
    </source>
</evidence>
<evidence type="ECO:0000313" key="7">
    <source>
        <dbReference type="Proteomes" id="UP000367825"/>
    </source>
</evidence>
<comment type="subcellular location">
    <subcellularLocation>
        <location evidence="1">Endomembrane system</location>
        <topology evidence="1">Multi-pass membrane protein</topology>
    </subcellularLocation>
</comment>
<evidence type="ECO:0000256" key="2">
    <source>
        <dbReference type="ARBA" id="ARBA00022692"/>
    </source>
</evidence>